<feature type="compositionally biased region" description="Low complexity" evidence="3">
    <location>
        <begin position="658"/>
        <end position="702"/>
    </location>
</feature>
<dbReference type="PANTHER" id="PTHR14790:SF15">
    <property type="entry name" value="RECQ-MEDIATED GENOME INSTABILITY PROTEIN 1"/>
    <property type="match status" value="1"/>
</dbReference>
<dbReference type="SMART" id="SM01161">
    <property type="entry name" value="DUF1767"/>
    <property type="match status" value="1"/>
</dbReference>
<feature type="compositionally biased region" description="Low complexity" evidence="3">
    <location>
        <begin position="621"/>
        <end position="630"/>
    </location>
</feature>
<evidence type="ECO:0000313" key="5">
    <source>
        <dbReference type="EMBL" id="GIL72352.1"/>
    </source>
</evidence>
<feature type="compositionally biased region" description="Low complexity" evidence="3">
    <location>
        <begin position="304"/>
        <end position="315"/>
    </location>
</feature>
<feature type="region of interest" description="Disordered" evidence="3">
    <location>
        <begin position="234"/>
        <end position="324"/>
    </location>
</feature>
<proteinExistence type="inferred from homology"/>
<feature type="region of interest" description="Disordered" evidence="3">
    <location>
        <begin position="513"/>
        <end position="577"/>
    </location>
</feature>
<dbReference type="AlphaFoldDB" id="A0A8J4FF29"/>
<feature type="region of interest" description="Disordered" evidence="3">
    <location>
        <begin position="750"/>
        <end position="776"/>
    </location>
</feature>
<evidence type="ECO:0000256" key="3">
    <source>
        <dbReference type="SAM" id="MobiDB-lite"/>
    </source>
</evidence>
<feature type="region of interest" description="Disordered" evidence="3">
    <location>
        <begin position="598"/>
        <end position="630"/>
    </location>
</feature>
<comment type="caution">
    <text evidence="5">The sequence shown here is derived from an EMBL/GenBank/DDBJ whole genome shotgun (WGS) entry which is preliminary data.</text>
</comment>
<dbReference type="Pfam" id="PF08585">
    <property type="entry name" value="RMI1_N_C"/>
    <property type="match status" value="1"/>
</dbReference>
<dbReference type="InterPro" id="IPR042470">
    <property type="entry name" value="RMI1_N_C_sf"/>
</dbReference>
<feature type="compositionally biased region" description="Low complexity" evidence="3">
    <location>
        <begin position="250"/>
        <end position="259"/>
    </location>
</feature>
<feature type="region of interest" description="Disordered" evidence="3">
    <location>
        <begin position="395"/>
        <end position="431"/>
    </location>
</feature>
<dbReference type="GO" id="GO:0000712">
    <property type="term" value="P:resolution of meiotic recombination intermediates"/>
    <property type="evidence" value="ECO:0007669"/>
    <property type="project" value="TreeGrafter"/>
</dbReference>
<feature type="compositionally biased region" description="Low complexity" evidence="3">
    <location>
        <begin position="234"/>
        <end position="243"/>
    </location>
</feature>
<evidence type="ECO:0000256" key="2">
    <source>
        <dbReference type="ARBA" id="ARBA00018987"/>
    </source>
</evidence>
<organism evidence="5 6">
    <name type="scientific">Volvox reticuliferus</name>
    <dbReference type="NCBI Taxonomy" id="1737510"/>
    <lineage>
        <taxon>Eukaryota</taxon>
        <taxon>Viridiplantae</taxon>
        <taxon>Chlorophyta</taxon>
        <taxon>core chlorophytes</taxon>
        <taxon>Chlorophyceae</taxon>
        <taxon>CS clade</taxon>
        <taxon>Chlamydomonadales</taxon>
        <taxon>Volvocaceae</taxon>
        <taxon>Volvox</taxon>
    </lineage>
</organism>
<dbReference type="OrthoDB" id="341511at2759"/>
<feature type="compositionally biased region" description="Polar residues" evidence="3">
    <location>
        <begin position="422"/>
        <end position="431"/>
    </location>
</feature>
<feature type="compositionally biased region" description="Low complexity" evidence="3">
    <location>
        <begin position="281"/>
        <end position="297"/>
    </location>
</feature>
<dbReference type="Proteomes" id="UP000747110">
    <property type="component" value="Unassembled WGS sequence"/>
</dbReference>
<feature type="region of interest" description="Disordered" evidence="3">
    <location>
        <begin position="795"/>
        <end position="833"/>
    </location>
</feature>
<reference evidence="5" key="1">
    <citation type="journal article" date="2021" name="Proc. Natl. Acad. Sci. U.S.A.">
        <title>Three genomes in the algal genus Volvox reveal the fate of a haploid sex-determining region after a transition to homothallism.</title>
        <authorList>
            <person name="Yamamoto K."/>
            <person name="Hamaji T."/>
            <person name="Kawai-Toyooka H."/>
            <person name="Matsuzaki R."/>
            <person name="Takahashi F."/>
            <person name="Nishimura Y."/>
            <person name="Kawachi M."/>
            <person name="Noguchi H."/>
            <person name="Minakuchi Y."/>
            <person name="Umen J.G."/>
            <person name="Toyoda A."/>
            <person name="Nozaki H."/>
        </authorList>
    </citation>
    <scope>NUCLEOTIDE SEQUENCE</scope>
    <source>
        <strain evidence="5">NIES-3786</strain>
    </source>
</reference>
<dbReference type="GO" id="GO:0000724">
    <property type="term" value="P:double-strand break repair via homologous recombination"/>
    <property type="evidence" value="ECO:0007669"/>
    <property type="project" value="TreeGrafter"/>
</dbReference>
<feature type="region of interest" description="Disordered" evidence="3">
    <location>
        <begin position="462"/>
        <end position="483"/>
    </location>
</feature>
<dbReference type="InterPro" id="IPR013894">
    <property type="entry name" value="RMI1_OB"/>
</dbReference>
<feature type="region of interest" description="Disordered" evidence="3">
    <location>
        <begin position="658"/>
        <end position="726"/>
    </location>
</feature>
<name>A0A8J4FF29_9CHLO</name>
<dbReference type="GO" id="GO:0031422">
    <property type="term" value="C:RecQ family helicase-topoisomerase III complex"/>
    <property type="evidence" value="ECO:0007669"/>
    <property type="project" value="TreeGrafter"/>
</dbReference>
<keyword evidence="6" id="KW-1185">Reference proteome</keyword>
<accession>A0A8J4FF29</accession>
<evidence type="ECO:0000256" key="1">
    <source>
        <dbReference type="ARBA" id="ARBA00006395"/>
    </source>
</evidence>
<protein>
    <recommendedName>
        <fullName evidence="2">RecQ-mediated genome instability protein 1</fullName>
    </recommendedName>
</protein>
<dbReference type="GO" id="GO:0016604">
    <property type="term" value="C:nuclear body"/>
    <property type="evidence" value="ECO:0007669"/>
    <property type="project" value="TreeGrafter"/>
</dbReference>
<feature type="region of interest" description="Disordered" evidence="3">
    <location>
        <begin position="210"/>
        <end position="229"/>
    </location>
</feature>
<dbReference type="PANTHER" id="PTHR14790">
    <property type="entry name" value="RECQ-MEDIATED GENOME INSTABILITY PROTEIN 1 RMI1"/>
    <property type="match status" value="1"/>
</dbReference>
<evidence type="ECO:0000259" key="4">
    <source>
        <dbReference type="Pfam" id="PF08585"/>
    </source>
</evidence>
<comment type="similarity">
    <text evidence="1">Belongs to the RMI1 family.</text>
</comment>
<feature type="compositionally biased region" description="Low complexity" evidence="3">
    <location>
        <begin position="598"/>
        <end position="614"/>
    </location>
</feature>
<evidence type="ECO:0000313" key="6">
    <source>
        <dbReference type="Proteomes" id="UP000747110"/>
    </source>
</evidence>
<feature type="domain" description="RecQ mediated genome instability protein 1 OB-fold" evidence="4">
    <location>
        <begin position="95"/>
        <end position="173"/>
    </location>
</feature>
<dbReference type="Gene3D" id="2.40.50.770">
    <property type="entry name" value="RecQ-mediated genome instability protein Rmi1, C-terminal domain"/>
    <property type="match status" value="1"/>
</dbReference>
<dbReference type="EMBL" id="BNCP01000004">
    <property type="protein sequence ID" value="GIL72352.1"/>
    <property type="molecule type" value="Genomic_DNA"/>
</dbReference>
<sequence length="1189" mass="122059">MMDWEARLRQQYALAIRPEWLEQVMAQLRGAHPDFSTWTEDRIFDNIFTAFLFCDLNQAGAASLPVNTKEMHKEILMGKFVLQLDEVVNMAAAARERYSDQAGNRCLKFALTDGELLVVGVEYTHLPAFTWDCPAGSKVLIHNAPIRRGLLLLGPDNTALLGGQVERLEAARQRAVAAWTKPVVGRPAGSAERDIFAEARHAAWDPRVPAGAPQVGAPDPHPQAGAGAQAAVGVVPPSLPHAGEAGGPPLGAAPQTLGPRSLPQPHGGAAGAAPLLTQVAGPAGQPQHLAQPQQAQHVQHRRVLQQQQQQVAVPGSNVHQGYMPGGTAVAGGMAPSIATEAGGASRQLQGNLQGVAHHYCQQQQQQQQQQGWQQWQEQQQQQGQLQAPIPQLTCAMQSAGPPAEPTPPWLGRAASTDFGVGNNESSGSGQTRNRGAIAIAAAAAAGITLPRCGLAAPTVGTAGDIHGGGRVTSDGTDQDGGGAVGLDPCKGLAGGGGNGTGALPMEVVTLIDSDSASGDSPPHPSMNQAGLSGAPNPSLQPPLRQQQQTHPQQQQQRPPQQLHAQQHQQRLQEQDLPRRRLPASVMQAASLLGGSAAPSAAATHLGPSTSSPARLLPPRPTAATRASTPCAAAIPPTAAATTIGVAGTGTASRKAALPLTRSSPAPSASSLGSVSRSGGGHAASVTAAAATAVTSPTRSTATLGSLRNRGDAQTSGRAEVGTGGGAGAAVRIGRGAGLAVDVEMVDLADLDDDDHGDGNGDRGGSGALNGNDAAHSRDVGLPQAMARDPWHAAEGNRVCYSSPGSAERPDKRPRLSPAQQNTDGGQAGSIGADGGANGGVSAIVHAAADGTGCRNEWAGSAAGTMVAELVPETQMDFDDLHFGHRLAEPGAEVNHWLAPGADDVTATATATAVVSAYRTFPAGGVATGSDHLQQNPRRGGSDYCPEALMAFDLLDSDVSGDRGRSSAVPPRPMAAAAAAAGHVQPESWAQATGAGTNHAGAVWLCQVADMLRPEPDSPDVPVTFPMTLDVYGVVYELDGDRAVIEDGTGMMEAQLTDGALAPLLVGAQLPPGFTTGTTSIGLEDIWTMVDSLDPAMQACGQELADRIMAFFRDFSGLIRLEFHGPPPAQPLIIQVTSDGAASGVDRCSGLEGGKGDVGAHGDSCQLYRTYLRTAGALSTTDMDEEDVAV</sequence>
<gene>
    <name evidence="5" type="ORF">Vretifemale_2714</name>
</gene>
<feature type="compositionally biased region" description="Low complexity" evidence="3">
    <location>
        <begin position="541"/>
        <end position="569"/>
    </location>
</feature>